<keyword evidence="4 10" id="KW-0378">Hydrolase</keyword>
<keyword evidence="13" id="KW-0472">Membrane</keyword>
<dbReference type="Gene3D" id="2.60.120.290">
    <property type="entry name" value="Spermadhesin, CUB domain"/>
    <property type="match status" value="1"/>
</dbReference>
<dbReference type="AlphaFoldDB" id="A0A183BNL4"/>
<keyword evidence="16" id="KW-1185">Reference proteome</keyword>
<dbReference type="SMART" id="SM00042">
    <property type="entry name" value="CUB"/>
    <property type="match status" value="1"/>
</dbReference>
<organism evidence="16 17">
    <name type="scientific">Globodera pallida</name>
    <name type="common">Potato cyst nematode worm</name>
    <name type="synonym">Heterodera pallida</name>
    <dbReference type="NCBI Taxonomy" id="36090"/>
    <lineage>
        <taxon>Eukaryota</taxon>
        <taxon>Metazoa</taxon>
        <taxon>Ecdysozoa</taxon>
        <taxon>Nematoda</taxon>
        <taxon>Chromadorea</taxon>
        <taxon>Rhabditida</taxon>
        <taxon>Tylenchina</taxon>
        <taxon>Tylenchomorpha</taxon>
        <taxon>Tylenchoidea</taxon>
        <taxon>Heteroderidae</taxon>
        <taxon>Heteroderinae</taxon>
        <taxon>Globodera</taxon>
    </lineage>
</organism>
<keyword evidence="6 10" id="KW-0482">Metalloprotease</keyword>
<feature type="domain" description="Peptidase M12A" evidence="15">
    <location>
        <begin position="308"/>
        <end position="512"/>
    </location>
</feature>
<keyword evidence="13" id="KW-0812">Transmembrane</keyword>
<feature type="region of interest" description="Disordered" evidence="12">
    <location>
        <begin position="160"/>
        <end position="198"/>
    </location>
</feature>
<evidence type="ECO:0000256" key="5">
    <source>
        <dbReference type="ARBA" id="ARBA00022833"/>
    </source>
</evidence>
<name>A0A183BNL4_GLOPA</name>
<evidence type="ECO:0000313" key="16">
    <source>
        <dbReference type="Proteomes" id="UP000050741"/>
    </source>
</evidence>
<keyword evidence="7" id="KW-1015">Disulfide bond</keyword>
<dbReference type="PROSITE" id="PS01180">
    <property type="entry name" value="CUB"/>
    <property type="match status" value="1"/>
</dbReference>
<keyword evidence="8" id="KW-0325">Glycoprotein</keyword>
<dbReference type="Pfam" id="PF01400">
    <property type="entry name" value="Astacin"/>
    <property type="match status" value="1"/>
</dbReference>
<keyword evidence="2 10" id="KW-0645">Protease</keyword>
<sequence length="848" mass="94019">MFYACLSILVLLLVILCCVCLSIIDLDTYNFGLYIVLLCIVGTMLACALCVANPNAQFGHYSMNQCTNRIFQEMYPSPAQFDKAAHSSPEMNGIRSRMMAMQVGVAPNGQNQSASGGSGLHLRQESRATVAMLAPAVHIMHQVWRGMAWVADGIDEEEEATKSYDQAEQGTSRSCSQEGTDSVQKRLSTIAESSSSAPEEELRVHFAKMSGSRIVNLEEKLAKAKEFVHRKEYGHRTFSHDNEADKVRPVSISPAQPNVSALMAPVLFEGDIFLSERQIEAILTRLKKVQNNRQKDVQAFPRPPSSKRSISADPDTFWQRMPIKFHLHDSLDLMAIQQIANALAYWENNTCVTFEHLDREPSAAGEEEDFVDFFKGGGCYSMIGRYGGRQGVSIGSGCERLGIVEHEIGHVLGLWHEQSRPDAWKYVQVEKEFVLPSYMADFQLRDDDEILTLGLPYDYGSVMHYGPTAFSSDGTSQTLIAKNMLFQSTIGQRDRLAFYDVCSSLSSLFLCTNPILQVMAVNKAYCADKCGGIPQLKSVGASSDSHQHSSSQAHCLNDGYPNPSRCSECICPSGYGGSKCERAQKSQNAICGGDLSLELDTWEQLESPGYSKDGYEVGQQCNWVVRSPQGTRVMAEFINDFSMFCGNICLDYVELKLATDQRLTGASTTKWPFFSVPNFHKTSVSKYASGTASSIDPTDGRPKWPKYRRPNNGGGTDSTWLKDIFAGKRHLGRVGAVERLLTSLWRLIRSRTRTCLSEVCLSGKSYESSACNFLACPIRPNCRKILFLSRLCHQSDAGATNQNCSQMAQQLAQCTQPSCCPPFYALNGKCVQTQFEEGQKETEKSNQN</sequence>
<accession>A0A183BNL4</accession>
<dbReference type="GO" id="GO:0008270">
    <property type="term" value="F:zinc ion binding"/>
    <property type="evidence" value="ECO:0007669"/>
    <property type="project" value="UniProtKB-UniRule"/>
</dbReference>
<feature type="binding site" evidence="10">
    <location>
        <position position="416"/>
    </location>
    <ligand>
        <name>Zn(2+)</name>
        <dbReference type="ChEBI" id="CHEBI:29105"/>
        <note>catalytic</note>
    </ligand>
</feature>
<keyword evidence="11" id="KW-0732">Signal</keyword>
<feature type="binding site" evidence="10">
    <location>
        <position position="406"/>
    </location>
    <ligand>
        <name>Zn(2+)</name>
        <dbReference type="ChEBI" id="CHEBI:29105"/>
        <note>catalytic</note>
    </ligand>
</feature>
<dbReference type="PANTHER" id="PTHR10127:SF849">
    <property type="entry name" value="ZINC METALLOPROTEINASE NAS-36"/>
    <property type="match status" value="1"/>
</dbReference>
<dbReference type="Proteomes" id="UP000050741">
    <property type="component" value="Unassembled WGS sequence"/>
</dbReference>
<dbReference type="FunFam" id="3.40.390.10:FF:000028">
    <property type="entry name" value="Zinc metalloproteinase"/>
    <property type="match status" value="1"/>
</dbReference>
<feature type="transmembrane region" description="Helical" evidence="13">
    <location>
        <begin position="32"/>
        <end position="52"/>
    </location>
</feature>
<feature type="compositionally biased region" description="Polar residues" evidence="12">
    <location>
        <begin position="163"/>
        <end position="187"/>
    </location>
</feature>
<evidence type="ECO:0000256" key="9">
    <source>
        <dbReference type="PROSITE-ProRule" id="PRU00059"/>
    </source>
</evidence>
<evidence type="ECO:0000256" key="10">
    <source>
        <dbReference type="PROSITE-ProRule" id="PRU01211"/>
    </source>
</evidence>
<evidence type="ECO:0000256" key="6">
    <source>
        <dbReference type="ARBA" id="ARBA00023049"/>
    </source>
</evidence>
<feature type="region of interest" description="Disordered" evidence="12">
    <location>
        <begin position="689"/>
        <end position="715"/>
    </location>
</feature>
<dbReference type="SMART" id="SM00235">
    <property type="entry name" value="ZnMc"/>
    <property type="match status" value="1"/>
</dbReference>
<dbReference type="CDD" id="cd04280">
    <property type="entry name" value="ZnMc_astacin_like"/>
    <property type="match status" value="1"/>
</dbReference>
<dbReference type="PANTHER" id="PTHR10127">
    <property type="entry name" value="DISCOIDIN, CUB, EGF, LAMININ , AND ZINC METALLOPROTEASE DOMAIN CONTAINING"/>
    <property type="match status" value="1"/>
</dbReference>
<keyword evidence="13" id="KW-1133">Transmembrane helix</keyword>
<feature type="signal peptide" evidence="11">
    <location>
        <begin position="1"/>
        <end position="20"/>
    </location>
</feature>
<evidence type="ECO:0000259" key="15">
    <source>
        <dbReference type="PROSITE" id="PS51864"/>
    </source>
</evidence>
<feature type="chain" id="PRO_5007951426" description="Metalloendopeptidase" evidence="11">
    <location>
        <begin position="21"/>
        <end position="848"/>
    </location>
</feature>
<feature type="domain" description="CUB" evidence="14">
    <location>
        <begin position="591"/>
        <end position="649"/>
    </location>
</feature>
<comment type="cofactor">
    <cofactor evidence="10 11">
        <name>Zn(2+)</name>
        <dbReference type="ChEBI" id="CHEBI:29105"/>
    </cofactor>
    <text evidence="10 11">Binds 1 zinc ion per subunit.</text>
</comment>
<dbReference type="PROSITE" id="PS51864">
    <property type="entry name" value="ASTACIN"/>
    <property type="match status" value="1"/>
</dbReference>
<evidence type="ECO:0000256" key="11">
    <source>
        <dbReference type="RuleBase" id="RU361183"/>
    </source>
</evidence>
<evidence type="ECO:0000256" key="7">
    <source>
        <dbReference type="ARBA" id="ARBA00023157"/>
    </source>
</evidence>
<dbReference type="InterPro" id="IPR001506">
    <property type="entry name" value="Peptidase_M12A"/>
</dbReference>
<feature type="binding site" evidence="10">
    <location>
        <position position="410"/>
    </location>
    <ligand>
        <name>Zn(2+)</name>
        <dbReference type="ChEBI" id="CHEBI:29105"/>
        <note>catalytic</note>
    </ligand>
</feature>
<dbReference type="GO" id="GO:0004222">
    <property type="term" value="F:metalloendopeptidase activity"/>
    <property type="evidence" value="ECO:0007669"/>
    <property type="project" value="UniProtKB-UniRule"/>
</dbReference>
<proteinExistence type="predicted"/>
<dbReference type="SUPFAM" id="SSF55486">
    <property type="entry name" value="Metalloproteases ('zincins'), catalytic domain"/>
    <property type="match status" value="1"/>
</dbReference>
<protein>
    <recommendedName>
        <fullName evidence="11">Metalloendopeptidase</fullName>
        <ecNumber evidence="11">3.4.24.-</ecNumber>
    </recommendedName>
</protein>
<evidence type="ECO:0000256" key="8">
    <source>
        <dbReference type="ARBA" id="ARBA00023180"/>
    </source>
</evidence>
<dbReference type="GO" id="GO:0018996">
    <property type="term" value="P:molting cycle, collagen and cuticulin-based cuticle"/>
    <property type="evidence" value="ECO:0007669"/>
    <property type="project" value="UniProtKB-ARBA"/>
</dbReference>
<dbReference type="InterPro" id="IPR035914">
    <property type="entry name" value="Sperma_CUB_dom_sf"/>
</dbReference>
<dbReference type="EC" id="3.4.24.-" evidence="11"/>
<evidence type="ECO:0000256" key="2">
    <source>
        <dbReference type="ARBA" id="ARBA00022670"/>
    </source>
</evidence>
<evidence type="ECO:0000256" key="12">
    <source>
        <dbReference type="SAM" id="MobiDB-lite"/>
    </source>
</evidence>
<reference evidence="16" key="1">
    <citation type="submission" date="2014-05" db="EMBL/GenBank/DDBJ databases">
        <title>The genome and life-stage specific transcriptomes of Globodera pallida elucidate key aspects of plant parasitism by a cyst nematode.</title>
        <authorList>
            <person name="Cotton J.A."/>
            <person name="Lilley C.J."/>
            <person name="Jones L.M."/>
            <person name="Kikuchi T."/>
            <person name="Reid A.J."/>
            <person name="Thorpe P."/>
            <person name="Tsai I.J."/>
            <person name="Beasley H."/>
            <person name="Blok V."/>
            <person name="Cock P.J.A."/>
            <person name="Van den Akker S.E."/>
            <person name="Holroyd N."/>
            <person name="Hunt M."/>
            <person name="Mantelin S."/>
            <person name="Naghra H."/>
            <person name="Pain A."/>
            <person name="Palomares-Rius J.E."/>
            <person name="Zarowiecki M."/>
            <person name="Berriman M."/>
            <person name="Jones J.T."/>
            <person name="Urwin P.E."/>
        </authorList>
    </citation>
    <scope>NUCLEOTIDE SEQUENCE [LARGE SCALE GENOMIC DNA]</scope>
    <source>
        <strain evidence="16">Lindley</strain>
    </source>
</reference>
<evidence type="ECO:0000256" key="3">
    <source>
        <dbReference type="ARBA" id="ARBA00022723"/>
    </source>
</evidence>
<dbReference type="InterPro" id="IPR006026">
    <property type="entry name" value="Peptidase_Metallo"/>
</dbReference>
<reference evidence="17" key="2">
    <citation type="submission" date="2016-06" db="UniProtKB">
        <authorList>
            <consortium name="WormBaseParasite"/>
        </authorList>
    </citation>
    <scope>IDENTIFICATION</scope>
</reference>
<keyword evidence="3 10" id="KW-0479">Metal-binding</keyword>
<comment type="caution">
    <text evidence="9">Lacks conserved residue(s) required for the propagation of feature annotation.</text>
</comment>
<evidence type="ECO:0000256" key="4">
    <source>
        <dbReference type="ARBA" id="ARBA00022801"/>
    </source>
</evidence>
<evidence type="ECO:0000256" key="1">
    <source>
        <dbReference type="ARBA" id="ARBA00022536"/>
    </source>
</evidence>
<dbReference type="InterPro" id="IPR024079">
    <property type="entry name" value="MetalloPept_cat_dom_sf"/>
</dbReference>
<evidence type="ECO:0000256" key="13">
    <source>
        <dbReference type="SAM" id="Phobius"/>
    </source>
</evidence>
<dbReference type="WBParaSite" id="GPLIN_000220000">
    <property type="protein sequence ID" value="GPLIN_000220000"/>
    <property type="gene ID" value="GPLIN_000220000"/>
</dbReference>
<dbReference type="InterPro" id="IPR034035">
    <property type="entry name" value="Astacin-like_dom"/>
</dbReference>
<evidence type="ECO:0000313" key="17">
    <source>
        <dbReference type="WBParaSite" id="GPLIN_000220000"/>
    </source>
</evidence>
<dbReference type="GO" id="GO:0006508">
    <property type="term" value="P:proteolysis"/>
    <property type="evidence" value="ECO:0007669"/>
    <property type="project" value="UniProtKB-KW"/>
</dbReference>
<dbReference type="InterPro" id="IPR000859">
    <property type="entry name" value="CUB_dom"/>
</dbReference>
<feature type="active site" evidence="10">
    <location>
        <position position="407"/>
    </location>
</feature>
<keyword evidence="1" id="KW-0245">EGF-like domain</keyword>
<evidence type="ECO:0000259" key="14">
    <source>
        <dbReference type="PROSITE" id="PS01180"/>
    </source>
</evidence>
<keyword evidence="5 10" id="KW-0862">Zinc</keyword>
<dbReference type="SUPFAM" id="SSF49854">
    <property type="entry name" value="Spermadhesin, CUB domain"/>
    <property type="match status" value="1"/>
</dbReference>
<dbReference type="PRINTS" id="PR00480">
    <property type="entry name" value="ASTACIN"/>
</dbReference>
<dbReference type="Gene3D" id="3.40.390.10">
    <property type="entry name" value="Collagenase (Catalytic Domain)"/>
    <property type="match status" value="1"/>
</dbReference>